<dbReference type="Proteomes" id="UP000676506">
    <property type="component" value="Chromosome 1"/>
</dbReference>
<dbReference type="SUPFAM" id="SSF63829">
    <property type="entry name" value="Calcium-dependent phosphotriesterase"/>
    <property type="match status" value="2"/>
</dbReference>
<dbReference type="InterPro" id="IPR036457">
    <property type="entry name" value="PPM-type-like_dom_sf"/>
</dbReference>
<dbReference type="EMBL" id="CP072648">
    <property type="protein sequence ID" value="QUW03799.1"/>
    <property type="molecule type" value="Genomic_DNA"/>
</dbReference>
<feature type="transmembrane region" description="Helical" evidence="2">
    <location>
        <begin position="791"/>
        <end position="811"/>
    </location>
</feature>
<feature type="domain" description="PPM-type phosphatase" evidence="3">
    <location>
        <begin position="864"/>
        <end position="1089"/>
    </location>
</feature>
<dbReference type="InterPro" id="IPR052016">
    <property type="entry name" value="Bact_Sigma-Reg"/>
</dbReference>
<dbReference type="PANTHER" id="PTHR43156">
    <property type="entry name" value="STAGE II SPORULATION PROTEIN E-RELATED"/>
    <property type="match status" value="1"/>
</dbReference>
<evidence type="ECO:0000256" key="2">
    <source>
        <dbReference type="SAM" id="Phobius"/>
    </source>
</evidence>
<keyword evidence="2" id="KW-0472">Membrane</keyword>
<keyword evidence="5" id="KW-1185">Reference proteome</keyword>
<dbReference type="Pfam" id="PF07495">
    <property type="entry name" value="Y_Y_Y"/>
    <property type="match status" value="1"/>
</dbReference>
<dbReference type="InterPro" id="IPR011123">
    <property type="entry name" value="Y_Y_Y"/>
</dbReference>
<keyword evidence="2" id="KW-0812">Transmembrane</keyword>
<keyword evidence="1" id="KW-0378">Hydrolase</keyword>
<evidence type="ECO:0000259" key="3">
    <source>
        <dbReference type="SMART" id="SM00331"/>
    </source>
</evidence>
<dbReference type="RefSeq" id="WP_211429689.1">
    <property type="nucleotide sequence ID" value="NZ_CP072648.1"/>
</dbReference>
<dbReference type="SMART" id="SM00331">
    <property type="entry name" value="PP2C_SIG"/>
    <property type="match status" value="1"/>
</dbReference>
<name>A0ABX8BAU6_9BACT</name>
<gene>
    <name evidence="4" type="ORF">J8C06_05030</name>
</gene>
<dbReference type="PANTHER" id="PTHR43156:SF9">
    <property type="entry name" value="HAMP DOMAIN-CONTAINING PROTEIN"/>
    <property type="match status" value="1"/>
</dbReference>
<keyword evidence="2" id="KW-1133">Transmembrane helix</keyword>
<evidence type="ECO:0000313" key="5">
    <source>
        <dbReference type="Proteomes" id="UP000676506"/>
    </source>
</evidence>
<protein>
    <submittedName>
        <fullName evidence="4">SpoIIE family protein phosphatase</fullName>
    </submittedName>
</protein>
<dbReference type="Pfam" id="PF07228">
    <property type="entry name" value="SpoIIE"/>
    <property type="match status" value="1"/>
</dbReference>
<organism evidence="4 5">
    <name type="scientific">Chloracidobacterium validum</name>
    <dbReference type="NCBI Taxonomy" id="2821543"/>
    <lineage>
        <taxon>Bacteria</taxon>
        <taxon>Pseudomonadati</taxon>
        <taxon>Acidobacteriota</taxon>
        <taxon>Terriglobia</taxon>
        <taxon>Terriglobales</taxon>
        <taxon>Acidobacteriaceae</taxon>
        <taxon>Chloracidobacterium</taxon>
    </lineage>
</organism>
<evidence type="ECO:0000313" key="4">
    <source>
        <dbReference type="EMBL" id="QUW03799.1"/>
    </source>
</evidence>
<dbReference type="InterPro" id="IPR013783">
    <property type="entry name" value="Ig-like_fold"/>
</dbReference>
<dbReference type="Gene3D" id="2.60.40.10">
    <property type="entry name" value="Immunoglobulins"/>
    <property type="match status" value="1"/>
</dbReference>
<dbReference type="Gene3D" id="2.130.10.10">
    <property type="entry name" value="YVTN repeat-like/Quinoprotein amine dehydrogenase"/>
    <property type="match status" value="2"/>
</dbReference>
<reference evidence="4 5" key="1">
    <citation type="submission" date="2021-03" db="EMBL/GenBank/DDBJ databases">
        <title>Genomic and phenotypic characterization of Chloracidobacterium isolates provides evidence for multiple species.</title>
        <authorList>
            <person name="Saini M.K."/>
            <person name="Costas A.M.G."/>
            <person name="Tank M."/>
            <person name="Bryant D.A."/>
        </authorList>
    </citation>
    <scope>NUCLEOTIDE SEQUENCE [LARGE SCALE GENOMIC DNA]</scope>
    <source>
        <strain evidence="4 5">BV2-C</strain>
    </source>
</reference>
<proteinExistence type="predicted"/>
<evidence type="ECO:0000256" key="1">
    <source>
        <dbReference type="ARBA" id="ARBA00022801"/>
    </source>
</evidence>
<accession>A0ABX8BAU6</accession>
<dbReference type="InterPro" id="IPR001932">
    <property type="entry name" value="PPM-type_phosphatase-like_dom"/>
</dbReference>
<dbReference type="Gene3D" id="3.60.40.10">
    <property type="entry name" value="PPM-type phosphatase domain"/>
    <property type="match status" value="1"/>
</dbReference>
<dbReference type="InterPro" id="IPR015943">
    <property type="entry name" value="WD40/YVTN_repeat-like_dom_sf"/>
</dbReference>
<sequence>MARRRSDRGGGKLGWGGLWTLLWLVSWGWHTQAQLGRPAALPPPLAPLAQQPSERGARFVQNYGQDEFQSLPQMWHIAQDAQGVLYFANDAGLVIYDGARWQRLTMPNSATVRSVAIAPDNRVYIGAENEFGYLTATPNGTAQFVSLLERIPPAKRRFGSVWRTWATPEGMFFQSYRYLFHLVGEDVHVHEPDGSVARDDFVWSHWIAGRLYVHQRHVGLLQLGNDEVLRLALGGEHFAERRVCALLPFDATHLLAVTQEDGLRLYQPATGEITDFPLTPRLERPLDINHACLLADGRIALGSNHVGVVICDREGRIGEVIGRQAGLGSPSVHWVYSDHQGGLWAAHRNGVARIEACSPLSYFDESNGLEGRVFALHRHAGRLYAGTLGGLFELTTTFPTAPVRGQARFVRVVGLNDDCWHMVTHGPDMLVAGGGGLYVIALGKDGVSQVKKLDFEGRAYAFCQDPVRPERVYVGARRGLHRLTRRGPDWTMEMNLFGIQDEVRSLVVTDDGLWCGTMHQGAWLVPTDALQSNRQSDATPAFRIDDRIGLPTQRETFVASVNGKACLATQRGVYVFDPQRRSLALASDFSALGEVPVFRIGADAAGDLWYAKDFAERGRLRPGQDGKPQVDAQVLRLPPAGLLRAIRCEADGVVWLGGDKGLFRYEPTAAQPFGNQGHTLLRRLEAGNGQALFAGYGDVPSGPLVIPYESNRLRCEVALTAFPRERQHLFRFRLDGSDRQWSAWSTETVKEYTNLREGIYTLQVEAQDLYGRLQAAVPVRIRILPPWYRTWWAYTLATVVLGGLAVAGVRFRERILVQRNRALERLVSERTSEITRQRDEILDSIRYAERIQKAVLPTPADLRRYVPESFVLYEPRDIVSGDFYWVQPVEDGIIIVVGDCTGHGVPGAFMSLISNDLLNQIVIERGITDPAAILNELDAGIIAALSQGVGDGIGRVDDGLDAGIVCLDQRRQRLRYAGARRPLYIAHDGVLTEIKGDLRSVGGSRRERRFTGHEVQLEVGAMLYLATDGFADQNDGQGKKYGTRRFKSLLCALCHHPVAEQRERLQQALREHAGTERLRDDVTIVGIRL</sequence>